<feature type="signal peptide" evidence="1">
    <location>
        <begin position="1"/>
        <end position="24"/>
    </location>
</feature>
<dbReference type="Gene3D" id="2.60.40.740">
    <property type="match status" value="1"/>
</dbReference>
<evidence type="ECO:0000313" key="4">
    <source>
        <dbReference type="Proteomes" id="UP000191680"/>
    </source>
</evidence>
<dbReference type="InterPro" id="IPR025667">
    <property type="entry name" value="SprB_repeat"/>
</dbReference>
<reference evidence="3 4" key="1">
    <citation type="submission" date="2016-12" db="EMBL/GenBank/DDBJ databases">
        <authorList>
            <person name="Song W.-J."/>
            <person name="Kurnit D.M."/>
        </authorList>
    </citation>
    <scope>NUCLEOTIDE SEQUENCE [LARGE SCALE GENOMIC DNA]</scope>
    <source>
        <strain evidence="3 4">HSG9</strain>
    </source>
</reference>
<dbReference type="EMBL" id="MTBC01000001">
    <property type="protein sequence ID" value="OQD44274.1"/>
    <property type="molecule type" value="Genomic_DNA"/>
</dbReference>
<dbReference type="OrthoDB" id="607469at2"/>
<evidence type="ECO:0000259" key="2">
    <source>
        <dbReference type="PROSITE" id="PS50835"/>
    </source>
</evidence>
<keyword evidence="1" id="KW-0732">Signal</keyword>
<evidence type="ECO:0000256" key="1">
    <source>
        <dbReference type="SAM" id="SignalP"/>
    </source>
</evidence>
<gene>
    <name evidence="3" type="ORF">BUL40_01585</name>
</gene>
<organism evidence="3 4">
    <name type="scientific">Croceivirga radicis</name>
    <dbReference type="NCBI Taxonomy" id="1929488"/>
    <lineage>
        <taxon>Bacteria</taxon>
        <taxon>Pseudomonadati</taxon>
        <taxon>Bacteroidota</taxon>
        <taxon>Flavobacteriia</taxon>
        <taxon>Flavobacteriales</taxon>
        <taxon>Flavobacteriaceae</taxon>
        <taxon>Croceivirga</taxon>
    </lineage>
</organism>
<dbReference type="InterPro" id="IPR026341">
    <property type="entry name" value="T9SS_type_B"/>
</dbReference>
<comment type="caution">
    <text evidence="3">The sequence shown here is derived from an EMBL/GenBank/DDBJ whole genome shotgun (WGS) entry which is preliminary data.</text>
</comment>
<accession>A0A1V6LVQ3</accession>
<dbReference type="NCBIfam" id="TIGR04131">
    <property type="entry name" value="Bac_Flav_CTERM"/>
    <property type="match status" value="1"/>
</dbReference>
<feature type="domain" description="Ig-like" evidence="2">
    <location>
        <begin position="2286"/>
        <end position="2378"/>
    </location>
</feature>
<sequence>MSKPLLTKLLFVTLCLFTLQSIFAQVKNNFDPRYNDNLRGDLTLIGNNIVNRDDGTSTTEPEDPYNTTGFRLVYYRGRLYRVPNATANDSFDMQYIDVDNDPSTFSSSSADLNVPDTDCSRVRYAGLYWSAVYVNTNRNGIDQVRLRTPGSTNYIDINATEVLFDGQGDADFGYYSPYACYADITGLITGLANPNGEYTVANILASNGGGISGGISGGWTMVVVYENPNYPGKYITTFDGYAGIKSGESLDIPITGFTTLPAPFPVNARLGVSTLEGDNNIEGDGLAFRANMNGGFTPLGNGANPNNNFFNSNITFEDNVIMDRNPNSINTLGWDIDHFTIPNTLNNVIPNGETGAVLRASSSQDKYDIFFTSFDVEIIEPNILLTKTVEDIGGNDITGQGVNLGQLLDYVLTFENTGNDDAINYQIRDVLPINVTLDESSIVMPSGVTYTFDAPSRTITFNVPDSLVEEFDPASTIRMRVQVAENCFDFINACSDLIENLAYSTYRGAINSATITDDPSVTDFDNCGFVTPGATNFLLDDLENCDYSRTVLLCGEDVLLDSGDNFDNYIWYIDENGDRLIDAGDTVITDADSDNDPSTIVVTEPGVYIVDKQVADPCKGFQEIITVELFGQTQSNPITALINDTTNTVEGNILVCPDDGEELPEIFLCGLNDVEPIQINIPDAVSIVWQQLDEASCAEANTDCANKNNTCTWNQVETGFTYNASDAGQFRLQINYEDGCFSRFYFNVFKNPLDPQVETQDIMCGVDGFIRVTNMPVNYEYQLVNDATNAIITPYSAGQGPEFPIDQNGAYRVEMRQIGVTGGCEFVLDNIGIRERNVSITTDINNVSCNGLGSINVSLLDADVQYYYSLIQGGTEVDSFGPSDDNNYTFENKAAGDYTVRVTTDAGCDLTQDVTILDESDLELEAVISQHISCREGNIQMNSTGGQTPHTYAIYEFVDESGTTVTSYSDPSNVPNSEFQTSVIFDILIPGTYTFVVVDRNNCFAFSNPVEIVLVPSVEYTTSSQDESCFGANDGSININLVTSNGYNVTYYLEDENGNQLASNNSGQFLNLAQGDYDVIIDQRKGNTQCDFVESFTIGGPTSAVTGDIALIQDYTCLQNGIIEAQNVTGGDAPYEYSIDGVNFVSGVGAERFSNLTDGTYRITIRDANNCTFITDPITLLPLNPPTDLDFTASAVTCPDNTSNVTATVTAGTAPFVFEIIAPSSVTPDSASGSTATFNNLSPDTYNFRVTDSRGCVYTETFTIAPITPINVIGQLESNISCLNATDGEARFMVNGFSTNYNYTITGPQTFNGTNETNTTIDLTNLAAGTYTISVTDNTTNCTDTASVTVEAPTAQLAISIVETQPTCITDGSVAVTASGGWGSYTYTLTNPDTTVFGTNTTGSFNGLTQTGQYTVQVEDANGCIVPGNFTLNAAIAPVLELVPNDFCYDNTTGLTLTANVTSGGDGNFEYSINGGAFSSNNSFINLSAGTYTVTVQDGKSCTDTETITINPQLTVTATASNITACATSTTVDITAAGGDGNYVYAVVLTGTTPAATDFSTTNPTTVNATGTYDVYVRDNSGNTDYCEAVDTIVINQDPALNLSISNTAILCSGDASSTLTVTITGGEGPYTYSIDNGATYQPENTFDNLAAGSYHVRVRDANTCEIDQINNISEPLPLSASAAVAQLAECNPSGAEIRITNVIGGTAPYTYSFDGGTTYGASSIENLLPGDHTLFVRDANNCTYPMTVTVQPEPTPPNATATVDYECDGEGIITITPDSADFDYTYLIDGTPNTPDTSNIFNNVPTGNHTITVNYTSNIAPTPSILLTENFGAGANTPISEIDPAYCYEPQDGSTSLCGFGTDTHIQDGEYSVTNLIVNPYGSWRSPSDHSGLANGRFLAINVGGVAGVGGIVYQKTGVEVIPNQDIEISLWAFNLLRTGSTGGDPSIEIQLVDGSGTIIASTTTGNIPKNSNANDWQNYTVNLNPGANANLDIVIRTNSAVTQGNDIAIDDIQALQYPEACPSSITLDVLVEEGNELAASITNFTNISCNTGSDGAITFQVENFDTTNGYEYQVNGGGYITTTNASVTLPNLTANTYVIDVRDINDNSCAIQLTQVLTEPTLVEVTATLDAQVTCTAGATITANATGGTPNYTYQLEDNAGTPITNFDFATNGTNTVFSDLAAGTYIVRARDTNGCEDVIDSPIVVNAPAVLTFITTATACYSGANDGQVIVNVTAGNGDYLFSLNGGPFIAPVPSTLTTYTFDNLGPGTYTVDVIDASGCTAPQQSVTITDQLVANAVLNQDLTCLVDAQVTINTTGGSGTYSYEWSNDGGTTYNTTGFTGNVFTTNVAGTYQFQVTDTTSPTSCSVVTNTVTITPAVQPVISSVTPTHILCHGESTGALDVVIDTSIGVPPYVINVVETGSGTIYNTQTTGLPAGDYQVTITDDKGCVSNPFLVTINQPDVIDYDVDSQPITCDNIGGNTIPGSISIENTTGGTAEYTYYLTGNNGFTDSHTTTASNRDYTFTILEFGIYQIDVVDANGCAAFTTEIIASPPTDLDITVNTTPTNCTDGGTAIVEVDPALTTGSGSYEFGILETITFPYTTNWFSNGTNIITFSSADPDTGTYLTPGITYTFVVHDLVTDCYYFKEADTPIDTPSNLTNTLDVVANVSCTGAADGNVTFTFDNYDVGATAIDYEIFYQQSNDPITPMPINGSSPVSGPVTPVTISNLGPLAPGEYYILLTEVGGANAGCSVFGGEFTIRESVNLLSVDVTSPTNDNCNLNAGVITATGRFGTAPYEYQYLPDTAAAPLATDAGWTTNTSANVEAGDYIVYVKDAYACIQQAPITVLEDVRPEITLAIVDECVAEGSFEVLVTLDNPAAANAPFQISINGGAYQNFTFNASNEYTVTGLSSGLTQTINVRDVNGCEDSDTIDIYPPLQFNARLTTALDCEPAPANNAEITIDVLAGSGSYDYAIDGPGTVDQAQTNMVGSSVVWTDASVAGDYDITVYDTSTAIPYCLGTITVNVPAAVQPVFTHTPTDVTCNGGADGTIQLFETNTGINPLTYTISPAVGSFNSTTLTFENLPAGTYTVTGTGTNDCELVINNIVIDEPTPVSIDTVTTTDFLCTNGNNENNATISVDAITGGSGTYVRYEFIEEDDPNTVPVETPVIVQNGNNPVLTVTDFAGGVYTINVYDSAGCMDSTTATIVPFDELQTATAAITNPLSCSPGSDGEITITVTSTANDVNQYEYSIDNGATWQNTGNSATPNVFGGLTAGTYNFLVRHLVTGCTISTSETLTDPNTFTIDVDVVSDVICFGTATGEVTFELIDATYTSGFSWEIFNTNGTPTNQGDDTSEGTGSIATTGPTAGINLPAGSYYVVITQDNFPTCENTQAFTIAGPNAAITANHTTTPITCMSALLDDGSITITNVQGGWGGYTYFVGADGVIPTATDFVTNASFGNLTAGTYDAWVRDSEGCEQLVQDDIVLTNPTPIQATLLVTNDNCTNFEGELEVVGIPVTDPVSGGQGSNYTYQLFRNGTAFGSPQTSTTFINLGEGNYEVVVLDQWGCTSTTNAELLYDEMNISTTVDKQIDCSITPAGTITVNVNGGSGNYNFEMTVPNTGAVINQNTGTFNNLTEVGVYTFVVTDTDTNNPVCTRTITQELVAPSTTTLDTPIVSDVSCFGLADGSITVVLAATAPGINEDAPYSYNLYDNTGVLITGPQPNPTFTGLAAGFYQIEAVSAKECASVRTTVEVEQPTALSATEMVTAFACAPDNSVNTATLTITATGGTSAYLYSIDGTNYQTQNTFEIIDNGTVQTITYYVRDANGCPFTDSVTVNPINTFSATVAQDVQISCAVSEEVTITVNDNGDVSNVYTFELLPIGNTAATLTGTPAYNQASFELTEVGSYTFRVTDTATGCYFDTTAYEIAPYDTIDVIATATAQSICYGDTSGEITIDVSGYNGTYDYTVYNQDGTATAINGSGNTTTNPLVITGLAGGNYFVRVTETANPLCVEDSNIVTIVSPDRPLTVAAQEVANVGCSDDLGEINVVIDGGYLPYDVVLTNTTTGNVFTQNNVAAALFTGLGAGAYTIQVTDNQGCVVSDTETLIAPTPITAGITATPTILQCFGDTNASVTAVNPVGGEGVYLFELNYYDETGSSLLFTSGAQNSPTFNNLGAGVYSIRVSDGWNCEFETLQVTINEPDEVAASLVQVSALTCNNLAVIELNAVGGNAPYEYSVDGVVYSPMSGGDTHSINVSAGIYQYFVRDSFGCEAMITNQVSVEEVPELMIDLDLTAAIINCTGEATARITANASGGLGNYSYELFTDAALTNRIAGPQTQESFNNLATGSYWVRVTSVDCIAVSTEAVITEPAPLQVDREEFTNISCSGEEDGSIYVEVSGGTGEIYYAISPNLNQFDTDNTFTDLAPGIYDIIAQDENGCFLTFQFELTAPEPLEAEAINIEHEICFESEDGAFELAITGGTAPYSTSLNSNAAADFVQDQFSFGNLPAGTHVVFVRDAQGCETNVFVEINPGVDLAATVTPMYSCSGNIPDNNLDIVFNDSTVMGNVLYALDSTDPASMQLNADFTNIAPGEHYLTIAHENGCINTIPFTINYYEPLTLTLESNNVNEITAVAQGGVEEYTFYFGDVENGSDNTYYINRTDTYTVTVVDQNGCEMSAEIFMEFIDIEIPNFFTPDGSGTNDTWVPNNIQGFPNILTIIFDRYGRELYRMKLNDAPWDGTYQNQELPTGDYWYVIKLRGENDDREMVGHFTLYR</sequence>
<feature type="chain" id="PRO_5013093730" description="Ig-like domain-containing protein" evidence="1">
    <location>
        <begin position="25"/>
        <end position="4776"/>
    </location>
</feature>
<keyword evidence="4" id="KW-1185">Reference proteome</keyword>
<dbReference type="Proteomes" id="UP000191680">
    <property type="component" value="Unassembled WGS sequence"/>
</dbReference>
<dbReference type="Pfam" id="PF13573">
    <property type="entry name" value="SprB"/>
    <property type="match status" value="8"/>
</dbReference>
<dbReference type="RefSeq" id="WP_080317806.1">
    <property type="nucleotide sequence ID" value="NZ_MTBC01000001.1"/>
</dbReference>
<protein>
    <recommendedName>
        <fullName evidence="2">Ig-like domain-containing protein</fullName>
    </recommendedName>
</protein>
<dbReference type="PROSITE" id="PS50835">
    <property type="entry name" value="IG_LIKE"/>
    <property type="match status" value="1"/>
</dbReference>
<dbReference type="InterPro" id="IPR007110">
    <property type="entry name" value="Ig-like_dom"/>
</dbReference>
<name>A0A1V6LVQ3_9FLAO</name>
<proteinExistence type="predicted"/>
<dbReference type="Pfam" id="PF13585">
    <property type="entry name" value="CHU_C"/>
    <property type="match status" value="1"/>
</dbReference>
<evidence type="ECO:0000313" key="3">
    <source>
        <dbReference type="EMBL" id="OQD44274.1"/>
    </source>
</evidence>